<dbReference type="eggNOG" id="arCOG01774">
    <property type="taxonomic scope" value="Archaea"/>
</dbReference>
<keyword evidence="2" id="KW-0808">Transferase</keyword>
<dbReference type="GO" id="GO:0008757">
    <property type="term" value="F:S-adenosylmethionine-dependent methyltransferase activity"/>
    <property type="evidence" value="ECO:0007669"/>
    <property type="project" value="InterPro"/>
</dbReference>
<evidence type="ECO:0000313" key="2">
    <source>
        <dbReference type="EMBL" id="AEH06062.1"/>
    </source>
</evidence>
<dbReference type="RefSeq" id="WP_013866248.1">
    <property type="nucleotide sequence ID" value="NC_015636.1"/>
</dbReference>
<dbReference type="InterPro" id="IPR050508">
    <property type="entry name" value="Methyltransf_Superfamily"/>
</dbReference>
<dbReference type="PANTHER" id="PTHR42912">
    <property type="entry name" value="METHYLTRANSFERASE"/>
    <property type="match status" value="1"/>
</dbReference>
<dbReference type="KEGG" id="mok:Metok_0064"/>
<dbReference type="AlphaFoldDB" id="F8AMM1"/>
<dbReference type="EMBL" id="CP002792">
    <property type="protein sequence ID" value="AEH06062.1"/>
    <property type="molecule type" value="Genomic_DNA"/>
</dbReference>
<protein>
    <submittedName>
        <fullName evidence="2">Methyltransferase type 11</fullName>
    </submittedName>
</protein>
<dbReference type="Proteomes" id="UP000009296">
    <property type="component" value="Chromosome"/>
</dbReference>
<dbReference type="HOGENOM" id="CLU_096708_0_0_2"/>
<feature type="domain" description="Methyltransferase type 11" evidence="1">
    <location>
        <begin position="47"/>
        <end position="134"/>
    </location>
</feature>
<keyword evidence="3" id="KW-1185">Reference proteome</keyword>
<dbReference type="Gene3D" id="3.40.50.150">
    <property type="entry name" value="Vaccinia Virus protein VP39"/>
    <property type="match status" value="1"/>
</dbReference>
<dbReference type="GO" id="GO:0032259">
    <property type="term" value="P:methylation"/>
    <property type="evidence" value="ECO:0007669"/>
    <property type="project" value="UniProtKB-KW"/>
</dbReference>
<proteinExistence type="predicted"/>
<organism evidence="2 3">
    <name type="scientific">Methanothermococcus okinawensis (strain DSM 14208 / JCM 11175 / IH1)</name>
    <dbReference type="NCBI Taxonomy" id="647113"/>
    <lineage>
        <taxon>Archaea</taxon>
        <taxon>Methanobacteriati</taxon>
        <taxon>Methanobacteriota</taxon>
        <taxon>Methanomada group</taxon>
        <taxon>Methanococci</taxon>
        <taxon>Methanococcales</taxon>
        <taxon>Methanococcaceae</taxon>
        <taxon>Methanothermococcus</taxon>
    </lineage>
</organism>
<dbReference type="InterPro" id="IPR013216">
    <property type="entry name" value="Methyltransf_11"/>
</dbReference>
<dbReference type="Pfam" id="PF08241">
    <property type="entry name" value="Methyltransf_11"/>
    <property type="match status" value="1"/>
</dbReference>
<gene>
    <name evidence="2" type="ordered locus">Metok_0064</name>
</gene>
<evidence type="ECO:0000313" key="3">
    <source>
        <dbReference type="Proteomes" id="UP000009296"/>
    </source>
</evidence>
<accession>F8AMM1</accession>
<name>F8AMM1_METOI</name>
<dbReference type="SUPFAM" id="SSF53335">
    <property type="entry name" value="S-adenosyl-L-methionine-dependent methyltransferases"/>
    <property type="match status" value="1"/>
</dbReference>
<keyword evidence="2" id="KW-0489">Methyltransferase</keyword>
<reference evidence="2" key="1">
    <citation type="submission" date="2011-05" db="EMBL/GenBank/DDBJ databases">
        <title>Complete sequence of chromosome of Methanothermococcus okinawensis IH1.</title>
        <authorList>
            <consortium name="US DOE Joint Genome Institute"/>
            <person name="Lucas S."/>
            <person name="Han J."/>
            <person name="Lapidus A."/>
            <person name="Cheng J.-F."/>
            <person name="Goodwin L."/>
            <person name="Pitluck S."/>
            <person name="Peters L."/>
            <person name="Mikhailova N."/>
            <person name="Held B."/>
            <person name="Han C."/>
            <person name="Tapia R."/>
            <person name="Land M."/>
            <person name="Hauser L."/>
            <person name="Kyrpides N."/>
            <person name="Ivanova N."/>
            <person name="Pagani I."/>
            <person name="Sieprawska-Lupa M."/>
            <person name="Takai K."/>
            <person name="Miyazaki J."/>
            <person name="Whitman W."/>
            <person name="Woyke T."/>
        </authorList>
    </citation>
    <scope>NUCLEOTIDE SEQUENCE [LARGE SCALE GENOMIC DNA]</scope>
    <source>
        <strain evidence="2">IH1</strain>
    </source>
</reference>
<dbReference type="STRING" id="647113.Metok_0064"/>
<dbReference type="InterPro" id="IPR029063">
    <property type="entry name" value="SAM-dependent_MTases_sf"/>
</dbReference>
<evidence type="ECO:0000259" key="1">
    <source>
        <dbReference type="Pfam" id="PF08241"/>
    </source>
</evidence>
<dbReference type="GeneID" id="10772180"/>
<sequence length="176" mass="20303">MNRKLVEYYDNLANEYNNLYYGRKLRWMREIENIIIKNEIKKDYLVLDIGCGTGEQLQKLNNTAIGLDISLKMAKIAHSKTNKFIVVGNVENIPFKSKTFDCVISFFGALNHVQLNRALKEIRRVLKNDGILIFTVANVYDIRWIIKALMRKGIKNTKKAVKNKKGEIVKVIAGKK</sequence>
<dbReference type="CDD" id="cd02440">
    <property type="entry name" value="AdoMet_MTases"/>
    <property type="match status" value="1"/>
</dbReference>